<gene>
    <name evidence="1" type="ORF">PITCH_A840030</name>
</gene>
<dbReference type="AlphaFoldDB" id="A0A445N373"/>
<protein>
    <recommendedName>
        <fullName evidence="2">DUF3795 domain-containing protein</fullName>
    </recommendedName>
</protein>
<reference evidence="1" key="1">
    <citation type="submission" date="2018-01" db="EMBL/GenBank/DDBJ databases">
        <authorList>
            <person name="Regsiter A."/>
            <person name="William W."/>
        </authorList>
    </citation>
    <scope>NUCLEOTIDE SEQUENCE</scope>
    <source>
        <strain evidence="1">TRIP AH-1</strain>
    </source>
</reference>
<evidence type="ECO:0008006" key="2">
    <source>
        <dbReference type="Google" id="ProtNLM"/>
    </source>
</evidence>
<dbReference type="Pfam" id="PF12675">
    <property type="entry name" value="DUF3795"/>
    <property type="match status" value="1"/>
</dbReference>
<dbReference type="InterPro" id="IPR024227">
    <property type="entry name" value="DUF3795"/>
</dbReference>
<name>A0A445N373_9BACT</name>
<dbReference type="EMBL" id="OJIN01000230">
    <property type="protein sequence ID" value="SPD76144.1"/>
    <property type="molecule type" value="Genomic_DNA"/>
</dbReference>
<evidence type="ECO:0000313" key="1">
    <source>
        <dbReference type="EMBL" id="SPD76144.1"/>
    </source>
</evidence>
<sequence>MTAACGVDCEVCDLKARKKCGGCVPGDHPKAMERSEEIKHVMGAYCPAMKCAAERKQPYCLSCKEFPCKVHYKWEIPYSSSLLKLIEKSK</sequence>
<accession>A0A445N373</accession>
<proteinExistence type="predicted"/>
<organism evidence="1">
    <name type="scientific">uncultured Desulfobacterium sp</name>
    <dbReference type="NCBI Taxonomy" id="201089"/>
    <lineage>
        <taxon>Bacteria</taxon>
        <taxon>Pseudomonadati</taxon>
        <taxon>Thermodesulfobacteriota</taxon>
        <taxon>Desulfobacteria</taxon>
        <taxon>Desulfobacterales</taxon>
        <taxon>Desulfobacteriaceae</taxon>
        <taxon>Desulfobacterium</taxon>
        <taxon>environmental samples</taxon>
    </lineage>
</organism>